<dbReference type="SUPFAM" id="SSF81301">
    <property type="entry name" value="Nucleotidyltransferase"/>
    <property type="match status" value="1"/>
</dbReference>
<dbReference type="Pfam" id="PF08843">
    <property type="entry name" value="AbiEii"/>
    <property type="match status" value="1"/>
</dbReference>
<sequence length="236" mass="26681">MASRISITTSRDDQFIAASALSRALDELKDCSHAFIGGFAWAILGSDRATEDIDVLIQTKNMDLMEIRETLLELNKHFAVAGFKFYFVKEPRDDLTGDRLVFASKDNVLIETLKAGTLGLPSVAGPIYVLQHSSGVALKILHPGVLILTKMKRWVATKDSDRPKTVTKTRSDKRDLDYLVFWLVQHEMTIEFELYLGKRKEELLAYVRAYRDCIPEGSELLEALQTAVKSDDWKLL</sequence>
<dbReference type="InterPro" id="IPR043519">
    <property type="entry name" value="NT_sf"/>
</dbReference>
<reference evidence="1" key="1">
    <citation type="journal article" date="2021" name="New Phytol.">
        <title>Evolutionary innovations through gain and loss of genes in the ectomycorrhizal Boletales.</title>
        <authorList>
            <person name="Wu G."/>
            <person name="Miyauchi S."/>
            <person name="Morin E."/>
            <person name="Kuo A."/>
            <person name="Drula E."/>
            <person name="Varga T."/>
            <person name="Kohler A."/>
            <person name="Feng B."/>
            <person name="Cao Y."/>
            <person name="Lipzen A."/>
            <person name="Daum C."/>
            <person name="Hundley H."/>
            <person name="Pangilinan J."/>
            <person name="Johnson J."/>
            <person name="Barry K."/>
            <person name="LaButti K."/>
            <person name="Ng V."/>
            <person name="Ahrendt S."/>
            <person name="Min B."/>
            <person name="Choi I.G."/>
            <person name="Park H."/>
            <person name="Plett J.M."/>
            <person name="Magnuson J."/>
            <person name="Spatafora J.W."/>
            <person name="Nagy L.G."/>
            <person name="Henrissat B."/>
            <person name="Grigoriev I.V."/>
            <person name="Yang Z.L."/>
            <person name="Xu J."/>
            <person name="Martin F.M."/>
        </authorList>
    </citation>
    <scope>NUCLEOTIDE SEQUENCE</scope>
    <source>
        <strain evidence="1">KKN 215</strain>
    </source>
</reference>
<gene>
    <name evidence="1" type="ORF">BXZ70DRAFT_216454</name>
</gene>
<protein>
    <submittedName>
        <fullName evidence="1">Uncharacterized protein</fullName>
    </submittedName>
</protein>
<dbReference type="AlphaFoldDB" id="A0A8K0ULI2"/>
<dbReference type="EMBL" id="JAEVFJ010000018">
    <property type="protein sequence ID" value="KAH8099760.1"/>
    <property type="molecule type" value="Genomic_DNA"/>
</dbReference>
<comment type="caution">
    <text evidence="1">The sequence shown here is derived from an EMBL/GenBank/DDBJ whole genome shotgun (WGS) entry which is preliminary data.</text>
</comment>
<dbReference type="Proteomes" id="UP000813824">
    <property type="component" value="Unassembled WGS sequence"/>
</dbReference>
<dbReference type="InterPro" id="IPR014942">
    <property type="entry name" value="AbiEii"/>
</dbReference>
<evidence type="ECO:0000313" key="1">
    <source>
        <dbReference type="EMBL" id="KAH8099760.1"/>
    </source>
</evidence>
<keyword evidence="2" id="KW-1185">Reference proteome</keyword>
<dbReference type="OrthoDB" id="10066232at2759"/>
<organism evidence="1 2">
    <name type="scientific">Cristinia sonorae</name>
    <dbReference type="NCBI Taxonomy" id="1940300"/>
    <lineage>
        <taxon>Eukaryota</taxon>
        <taxon>Fungi</taxon>
        <taxon>Dikarya</taxon>
        <taxon>Basidiomycota</taxon>
        <taxon>Agaricomycotina</taxon>
        <taxon>Agaricomycetes</taxon>
        <taxon>Agaricomycetidae</taxon>
        <taxon>Agaricales</taxon>
        <taxon>Pleurotineae</taxon>
        <taxon>Stephanosporaceae</taxon>
        <taxon>Cristinia</taxon>
    </lineage>
</organism>
<accession>A0A8K0ULI2</accession>
<name>A0A8K0ULI2_9AGAR</name>
<evidence type="ECO:0000313" key="2">
    <source>
        <dbReference type="Proteomes" id="UP000813824"/>
    </source>
</evidence>
<proteinExistence type="predicted"/>